<dbReference type="SMART" id="SM00355">
    <property type="entry name" value="ZnF_C2H2"/>
    <property type="match status" value="5"/>
</dbReference>
<feature type="domain" description="C2H2-type" evidence="7">
    <location>
        <begin position="214"/>
        <end position="243"/>
    </location>
</feature>
<evidence type="ECO:0000313" key="9">
    <source>
        <dbReference type="Proteomes" id="UP000261540"/>
    </source>
</evidence>
<proteinExistence type="inferred from homology"/>
<reference evidence="8" key="1">
    <citation type="submission" date="2025-08" db="UniProtKB">
        <authorList>
            <consortium name="Ensembl"/>
        </authorList>
    </citation>
    <scope>IDENTIFICATION</scope>
</reference>
<evidence type="ECO:0000256" key="6">
    <source>
        <dbReference type="SAM" id="Coils"/>
    </source>
</evidence>
<evidence type="ECO:0000256" key="4">
    <source>
        <dbReference type="ARBA" id="ARBA00034119"/>
    </source>
</evidence>
<evidence type="ECO:0000256" key="5">
    <source>
        <dbReference type="PROSITE-ProRule" id="PRU00042"/>
    </source>
</evidence>
<evidence type="ECO:0000313" key="8">
    <source>
        <dbReference type="Ensembl" id="ENSPKIP00000013924.1"/>
    </source>
</evidence>
<dbReference type="PROSITE" id="PS00028">
    <property type="entry name" value="ZINC_FINGER_C2H2_1"/>
    <property type="match status" value="2"/>
</dbReference>
<keyword evidence="9" id="KW-1185">Reference proteome</keyword>
<dbReference type="Ensembl" id="ENSPKIT00000038355.1">
    <property type="protein sequence ID" value="ENSPKIP00000013924.1"/>
    <property type="gene ID" value="ENSPKIG00000001137.1"/>
</dbReference>
<dbReference type="GO" id="GO:0008270">
    <property type="term" value="F:zinc ion binding"/>
    <property type="evidence" value="ECO:0007669"/>
    <property type="project" value="UniProtKB-KW"/>
</dbReference>
<dbReference type="PROSITE" id="PS50157">
    <property type="entry name" value="ZINC_FINGER_C2H2_2"/>
    <property type="match status" value="2"/>
</dbReference>
<dbReference type="InterPro" id="IPR013087">
    <property type="entry name" value="Znf_C2H2_type"/>
</dbReference>
<reference evidence="8" key="2">
    <citation type="submission" date="2025-09" db="UniProtKB">
        <authorList>
            <consortium name="Ensembl"/>
        </authorList>
    </citation>
    <scope>IDENTIFICATION</scope>
</reference>
<dbReference type="PANTHER" id="PTHR13267:SF3">
    <property type="entry name" value="ZINC FINGER PROTEIN 277"/>
    <property type="match status" value="1"/>
</dbReference>
<protein>
    <submittedName>
        <fullName evidence="8">Zinc finger protein 277</fullName>
    </submittedName>
</protein>
<evidence type="ECO:0000259" key="7">
    <source>
        <dbReference type="PROSITE" id="PS50157"/>
    </source>
</evidence>
<dbReference type="InterPro" id="IPR036236">
    <property type="entry name" value="Znf_C2H2_sf"/>
</dbReference>
<dbReference type="AlphaFoldDB" id="A0A3B3R6V4"/>
<sequence>KLATCPVSCHCATSLLSPEGQDCILEPLSFPEGPDSSVPIAGVTAATIPCALCPDPPPLWEKESLLKHMLLEHKLVIADVRLVADFPRYILYWRRRFSELPITDFCSVIQTNSHGPAEKQEKYFLLCDSLPEDRVLREQLQQERLEQILEQQQRERDDHTFQRTCMFCPEQFTGNRSLLLNHMVKEHGFNVGLPDNIVHCDEFLDTLQAKLDSLRCLYCEKTFRDKNTLKDHMRKKLHRKINSSNKEYDRFYVINYLELGKTWEEVQSEDDREMMEDRDDDWSDWQARPLYAVCLFCEHQSETMDQIYTHMQDRHGFDLHKLKAEFNLKFYQQVKLVNFIRREVHQCRCYGCQEKFDSREAVVQHMRDAAHAMALPPQSTWDQPQYYFPTYENDGLLCALSDSDGESDPAGWGADVPVISEDVSTLEALRQNSVLGHLLEDRDSPPMGPGAV</sequence>
<keyword evidence="3" id="KW-0862">Zinc</keyword>
<evidence type="ECO:0000256" key="1">
    <source>
        <dbReference type="ARBA" id="ARBA00022723"/>
    </source>
</evidence>
<dbReference type="InterPro" id="IPR041661">
    <property type="entry name" value="ZN622/Rei1/Reh1_Znf-C2H2"/>
</dbReference>
<organism evidence="8 9">
    <name type="scientific">Paramormyrops kingsleyae</name>
    <dbReference type="NCBI Taxonomy" id="1676925"/>
    <lineage>
        <taxon>Eukaryota</taxon>
        <taxon>Metazoa</taxon>
        <taxon>Chordata</taxon>
        <taxon>Craniata</taxon>
        <taxon>Vertebrata</taxon>
        <taxon>Euteleostomi</taxon>
        <taxon>Actinopterygii</taxon>
        <taxon>Neopterygii</taxon>
        <taxon>Teleostei</taxon>
        <taxon>Osteoglossocephala</taxon>
        <taxon>Osteoglossomorpha</taxon>
        <taxon>Osteoglossiformes</taxon>
        <taxon>Mormyridae</taxon>
        <taxon>Paramormyrops</taxon>
    </lineage>
</organism>
<evidence type="ECO:0000256" key="2">
    <source>
        <dbReference type="ARBA" id="ARBA00022771"/>
    </source>
</evidence>
<dbReference type="STRING" id="1676925.ENSPKIP00000013924"/>
<feature type="domain" description="C2H2-type" evidence="7">
    <location>
        <begin position="345"/>
        <end position="376"/>
    </location>
</feature>
<dbReference type="SUPFAM" id="SSF57667">
    <property type="entry name" value="beta-beta-alpha zinc fingers"/>
    <property type="match status" value="2"/>
</dbReference>
<dbReference type="Gene3D" id="3.30.160.60">
    <property type="entry name" value="Classic Zinc Finger"/>
    <property type="match status" value="1"/>
</dbReference>
<keyword evidence="1" id="KW-0479">Metal-binding</keyword>
<dbReference type="PANTHER" id="PTHR13267">
    <property type="entry name" value="ZINC FINGER PROTEIN 277"/>
    <property type="match status" value="1"/>
</dbReference>
<evidence type="ECO:0000256" key="3">
    <source>
        <dbReference type="ARBA" id="ARBA00022833"/>
    </source>
</evidence>
<dbReference type="Proteomes" id="UP000261540">
    <property type="component" value="Unplaced"/>
</dbReference>
<comment type="similarity">
    <text evidence="4">Belongs to the ZNF277 family.</text>
</comment>
<name>A0A3B3R6V4_9TELE</name>
<dbReference type="InterPro" id="IPR040048">
    <property type="entry name" value="ZNF277"/>
</dbReference>
<feature type="coiled-coil region" evidence="6">
    <location>
        <begin position="135"/>
        <end position="162"/>
    </location>
</feature>
<accession>A0A3B3R6V4</accession>
<dbReference type="GeneTree" id="ENSGT00390000010852"/>
<dbReference type="Pfam" id="PF12756">
    <property type="entry name" value="zf-C2H2_2"/>
    <property type="match status" value="2"/>
</dbReference>
<keyword evidence="2 5" id="KW-0863">Zinc-finger</keyword>
<keyword evidence="6" id="KW-0175">Coiled coil</keyword>